<dbReference type="HAMAP" id="MF_01521">
    <property type="entry name" value="MntP_pump"/>
    <property type="match status" value="1"/>
</dbReference>
<accession>A0ABT3HCN9</accession>
<keyword evidence="10" id="KW-1185">Reference proteome</keyword>
<gene>
    <name evidence="8" type="primary">mntP</name>
    <name evidence="9" type="ORF">M2319_002453</name>
</gene>
<dbReference type="InterPro" id="IPR003810">
    <property type="entry name" value="Mntp/YtaF"/>
</dbReference>
<keyword evidence="2 8" id="KW-1003">Cell membrane</keyword>
<feature type="transmembrane region" description="Helical" evidence="8">
    <location>
        <begin position="162"/>
        <end position="182"/>
    </location>
</feature>
<comment type="function">
    <text evidence="8">Probably functions as a manganese efflux pump.</text>
</comment>
<evidence type="ECO:0000256" key="5">
    <source>
        <dbReference type="ARBA" id="ARBA00023065"/>
    </source>
</evidence>
<keyword evidence="3 8" id="KW-0812">Transmembrane</keyword>
<evidence type="ECO:0000256" key="2">
    <source>
        <dbReference type="ARBA" id="ARBA00022475"/>
    </source>
</evidence>
<dbReference type="PANTHER" id="PTHR35529:SF1">
    <property type="entry name" value="MANGANESE EFFLUX PUMP MNTP-RELATED"/>
    <property type="match status" value="1"/>
</dbReference>
<keyword evidence="6 8" id="KW-0472">Membrane</keyword>
<name>A0ABT3HCN9_9HYPH</name>
<proteinExistence type="inferred from homology"/>
<evidence type="ECO:0000256" key="7">
    <source>
        <dbReference type="ARBA" id="ARBA00023211"/>
    </source>
</evidence>
<keyword evidence="1 8" id="KW-0813">Transport</keyword>
<evidence type="ECO:0000256" key="3">
    <source>
        <dbReference type="ARBA" id="ARBA00022692"/>
    </source>
</evidence>
<keyword evidence="4 8" id="KW-1133">Transmembrane helix</keyword>
<evidence type="ECO:0000256" key="4">
    <source>
        <dbReference type="ARBA" id="ARBA00022989"/>
    </source>
</evidence>
<comment type="subcellular location">
    <subcellularLocation>
        <location evidence="8">Cell membrane</location>
        <topology evidence="8">Multi-pass membrane protein</topology>
    </subcellularLocation>
</comment>
<dbReference type="Proteomes" id="UP001209755">
    <property type="component" value="Unassembled WGS sequence"/>
</dbReference>
<feature type="transmembrane region" description="Helical" evidence="8">
    <location>
        <begin position="70"/>
        <end position="89"/>
    </location>
</feature>
<feature type="transmembrane region" description="Helical" evidence="8">
    <location>
        <begin position="6"/>
        <end position="23"/>
    </location>
</feature>
<dbReference type="Pfam" id="PF02659">
    <property type="entry name" value="Mntp"/>
    <property type="match status" value="1"/>
</dbReference>
<feature type="transmembrane region" description="Helical" evidence="8">
    <location>
        <begin position="129"/>
        <end position="150"/>
    </location>
</feature>
<keyword evidence="7 8" id="KW-0464">Manganese</keyword>
<evidence type="ECO:0000313" key="10">
    <source>
        <dbReference type="Proteomes" id="UP001209755"/>
    </source>
</evidence>
<dbReference type="RefSeq" id="WP_264601738.1">
    <property type="nucleotide sequence ID" value="NZ_JAOQNS010000006.1"/>
</dbReference>
<protein>
    <recommendedName>
        <fullName evidence="8">Putative manganese efflux pump MntP</fullName>
    </recommendedName>
</protein>
<dbReference type="EMBL" id="JAOQNS010000006">
    <property type="protein sequence ID" value="MCW2308114.1"/>
    <property type="molecule type" value="Genomic_DNA"/>
</dbReference>
<feature type="transmembrane region" description="Helical" evidence="8">
    <location>
        <begin position="101"/>
        <end position="123"/>
    </location>
</feature>
<organism evidence="9 10">
    <name type="scientific">Rhodobium gokarnense</name>
    <dbReference type="NCBI Taxonomy" id="364296"/>
    <lineage>
        <taxon>Bacteria</taxon>
        <taxon>Pseudomonadati</taxon>
        <taxon>Pseudomonadota</taxon>
        <taxon>Alphaproteobacteria</taxon>
        <taxon>Hyphomicrobiales</taxon>
        <taxon>Rhodobiaceae</taxon>
        <taxon>Rhodobium</taxon>
    </lineage>
</organism>
<dbReference type="InterPro" id="IPR022929">
    <property type="entry name" value="Put_MntP"/>
</dbReference>
<feature type="transmembrane region" description="Helical" evidence="8">
    <location>
        <begin position="35"/>
        <end position="58"/>
    </location>
</feature>
<evidence type="ECO:0000256" key="6">
    <source>
        <dbReference type="ARBA" id="ARBA00023136"/>
    </source>
</evidence>
<keyword evidence="5 8" id="KW-0406">Ion transport</keyword>
<comment type="similarity">
    <text evidence="8">Belongs to the MntP (TC 9.B.29) family.</text>
</comment>
<sequence length="185" mass="19062">MSPLAIGVLAVSMSIDAFIASLGKGAASDRPSFGLAIRTGAIFGIVEAITPLIGWAAGVAAASHVEKVDHWIAFGLLAAVGLRMVYQAWTRKEDERPPQDLWMTIATAVGTSIDAMAVGVSLAFLDVNILIVAAAIGLATMTMSSTGVLAGRFLGRHFGRAAEMLGGCALLGLGALILYQHLSVA</sequence>
<evidence type="ECO:0000256" key="1">
    <source>
        <dbReference type="ARBA" id="ARBA00022448"/>
    </source>
</evidence>
<reference evidence="10" key="1">
    <citation type="submission" date="2023-07" db="EMBL/GenBank/DDBJ databases">
        <title>Genome sequencing of Purple Non-Sulfur Bacteria from various extreme environments.</title>
        <authorList>
            <person name="Mayer M."/>
        </authorList>
    </citation>
    <scope>NUCLEOTIDE SEQUENCE [LARGE SCALE GENOMIC DNA]</scope>
    <source>
        <strain evidence="10">DSM 17935</strain>
    </source>
</reference>
<dbReference type="PANTHER" id="PTHR35529">
    <property type="entry name" value="MANGANESE EFFLUX PUMP MNTP-RELATED"/>
    <property type="match status" value="1"/>
</dbReference>
<comment type="caution">
    <text evidence="9">The sequence shown here is derived from an EMBL/GenBank/DDBJ whole genome shotgun (WGS) entry which is preliminary data.</text>
</comment>
<evidence type="ECO:0000256" key="8">
    <source>
        <dbReference type="HAMAP-Rule" id="MF_01521"/>
    </source>
</evidence>
<evidence type="ECO:0000313" key="9">
    <source>
        <dbReference type="EMBL" id="MCW2308114.1"/>
    </source>
</evidence>